<feature type="non-terminal residue" evidence="11">
    <location>
        <position position="547"/>
    </location>
</feature>
<dbReference type="Proteomes" id="UP000759131">
    <property type="component" value="Unassembled WGS sequence"/>
</dbReference>
<name>A0A7R9KUB7_9ACAR</name>
<evidence type="ECO:0000313" key="11">
    <source>
        <dbReference type="EMBL" id="CAD7628422.1"/>
    </source>
</evidence>
<evidence type="ECO:0000256" key="5">
    <source>
        <dbReference type="ARBA" id="ARBA00022741"/>
    </source>
</evidence>
<dbReference type="OrthoDB" id="6427480at2759"/>
<evidence type="ECO:0000256" key="1">
    <source>
        <dbReference type="ARBA" id="ARBA00004141"/>
    </source>
</evidence>
<dbReference type="EMBL" id="OC860268">
    <property type="protein sequence ID" value="CAD7628422.1"/>
    <property type="molecule type" value="Genomic_DNA"/>
</dbReference>
<evidence type="ECO:0000256" key="3">
    <source>
        <dbReference type="ARBA" id="ARBA00022448"/>
    </source>
</evidence>
<dbReference type="SUPFAM" id="SSF52540">
    <property type="entry name" value="P-loop containing nucleoside triphosphate hydrolases"/>
    <property type="match status" value="1"/>
</dbReference>
<keyword evidence="3" id="KW-0813">Transport</keyword>
<feature type="transmembrane region" description="Helical" evidence="9">
    <location>
        <begin position="495"/>
        <end position="521"/>
    </location>
</feature>
<keyword evidence="6" id="KW-0067">ATP-binding</keyword>
<dbReference type="GO" id="GO:0140359">
    <property type="term" value="F:ABC-type transporter activity"/>
    <property type="evidence" value="ECO:0007669"/>
    <property type="project" value="InterPro"/>
</dbReference>
<dbReference type="Gene3D" id="3.40.50.300">
    <property type="entry name" value="P-loop containing nucleotide triphosphate hydrolases"/>
    <property type="match status" value="1"/>
</dbReference>
<dbReference type="GO" id="GO:0016887">
    <property type="term" value="F:ATP hydrolysis activity"/>
    <property type="evidence" value="ECO:0007669"/>
    <property type="project" value="InterPro"/>
</dbReference>
<comment type="similarity">
    <text evidence="2">Belongs to the ABC transporter superfamily. ABCG family. Eye pigment precursor importer (TC 3.A.1.204) subfamily.</text>
</comment>
<feature type="transmembrane region" description="Helical" evidence="9">
    <location>
        <begin position="527"/>
        <end position="545"/>
    </location>
</feature>
<evidence type="ECO:0000256" key="4">
    <source>
        <dbReference type="ARBA" id="ARBA00022692"/>
    </source>
</evidence>
<dbReference type="PROSITE" id="PS50893">
    <property type="entry name" value="ABC_TRANSPORTER_2"/>
    <property type="match status" value="1"/>
</dbReference>
<dbReference type="InterPro" id="IPR003593">
    <property type="entry name" value="AAA+_ATPase"/>
</dbReference>
<organism evidence="11">
    <name type="scientific">Medioppia subpectinata</name>
    <dbReference type="NCBI Taxonomy" id="1979941"/>
    <lineage>
        <taxon>Eukaryota</taxon>
        <taxon>Metazoa</taxon>
        <taxon>Ecdysozoa</taxon>
        <taxon>Arthropoda</taxon>
        <taxon>Chelicerata</taxon>
        <taxon>Arachnida</taxon>
        <taxon>Acari</taxon>
        <taxon>Acariformes</taxon>
        <taxon>Sarcoptiformes</taxon>
        <taxon>Oribatida</taxon>
        <taxon>Brachypylina</taxon>
        <taxon>Oppioidea</taxon>
        <taxon>Oppiidae</taxon>
        <taxon>Medioppia</taxon>
    </lineage>
</organism>
<dbReference type="AlphaFoldDB" id="A0A7R9KUB7"/>
<reference evidence="11" key="1">
    <citation type="submission" date="2020-11" db="EMBL/GenBank/DDBJ databases">
        <authorList>
            <person name="Tran Van P."/>
        </authorList>
    </citation>
    <scope>NUCLEOTIDE SEQUENCE</scope>
</reference>
<dbReference type="InterPro" id="IPR017871">
    <property type="entry name" value="ABC_transporter-like_CS"/>
</dbReference>
<dbReference type="PANTHER" id="PTHR48041">
    <property type="entry name" value="ABC TRANSPORTER G FAMILY MEMBER 28"/>
    <property type="match status" value="1"/>
</dbReference>
<dbReference type="PROSITE" id="PS00211">
    <property type="entry name" value="ABC_TRANSPORTER_1"/>
    <property type="match status" value="1"/>
</dbReference>
<dbReference type="InterPro" id="IPR013525">
    <property type="entry name" value="ABC2_TM"/>
</dbReference>
<evidence type="ECO:0000256" key="7">
    <source>
        <dbReference type="ARBA" id="ARBA00022989"/>
    </source>
</evidence>
<feature type="domain" description="ABC transporter" evidence="10">
    <location>
        <begin position="66"/>
        <end position="321"/>
    </location>
</feature>
<keyword evidence="8 9" id="KW-0472">Membrane</keyword>
<dbReference type="EMBL" id="CAJPIZ010005693">
    <property type="protein sequence ID" value="CAG2108852.1"/>
    <property type="molecule type" value="Genomic_DNA"/>
</dbReference>
<dbReference type="InterPro" id="IPR027417">
    <property type="entry name" value="P-loop_NTPase"/>
</dbReference>
<keyword evidence="5" id="KW-0547">Nucleotide-binding</keyword>
<dbReference type="GO" id="GO:0005524">
    <property type="term" value="F:ATP binding"/>
    <property type="evidence" value="ECO:0007669"/>
    <property type="project" value="UniProtKB-KW"/>
</dbReference>
<gene>
    <name evidence="11" type="ORF">OSB1V03_LOCUS8844</name>
</gene>
<feature type="transmembrane region" description="Helical" evidence="9">
    <location>
        <begin position="421"/>
        <end position="440"/>
    </location>
</feature>
<proteinExistence type="inferred from homology"/>
<feature type="transmembrane region" description="Helical" evidence="9">
    <location>
        <begin position="452"/>
        <end position="475"/>
    </location>
</feature>
<dbReference type="PANTHER" id="PTHR48041:SF139">
    <property type="entry name" value="PROTEIN SCARLET"/>
    <property type="match status" value="1"/>
</dbReference>
<dbReference type="InterPro" id="IPR043926">
    <property type="entry name" value="ABCG_dom"/>
</dbReference>
<dbReference type="Pfam" id="PF00005">
    <property type="entry name" value="ABC_tran"/>
    <property type="match status" value="1"/>
</dbReference>
<evidence type="ECO:0000259" key="10">
    <source>
        <dbReference type="PROSITE" id="PS50893"/>
    </source>
</evidence>
<dbReference type="Pfam" id="PF19055">
    <property type="entry name" value="ABC2_membrane_7"/>
    <property type="match status" value="1"/>
</dbReference>
<keyword evidence="7 9" id="KW-1133">Transmembrane helix</keyword>
<dbReference type="InterPro" id="IPR003439">
    <property type="entry name" value="ABC_transporter-like_ATP-bd"/>
</dbReference>
<evidence type="ECO:0000256" key="6">
    <source>
        <dbReference type="ARBA" id="ARBA00022840"/>
    </source>
</evidence>
<protein>
    <recommendedName>
        <fullName evidence="10">ABC transporter domain-containing protein</fullName>
    </recommendedName>
</protein>
<accession>A0A7R9KUB7</accession>
<evidence type="ECO:0000256" key="9">
    <source>
        <dbReference type="SAM" id="Phobius"/>
    </source>
</evidence>
<dbReference type="InterPro" id="IPR050352">
    <property type="entry name" value="ABCG_transporters"/>
</dbReference>
<dbReference type="Pfam" id="PF01061">
    <property type="entry name" value="ABC2_membrane"/>
    <property type="match status" value="1"/>
</dbReference>
<sequence length="547" mass="61410">MSRELDQRVVDSTYNYNNTKSEPIFLSASVHPIDNQFIMTNEHQIKEIPLDVSTKDKSPYPVTISWHDINVFSKKSGGIPLPFRKSKDKPAVHILKNVSGQAKSGELLAIMGSSGAGKTTLNNVLTQRNLSEVTVKGSVKLNGKTVDQNSMKSLSAYVQQEDIFIGNLTVREHMSFQSRVRMDQEMTKESRDSRVNQVLQELGLVKCADTKIGAPDGEKGISGGEKKRLAVASELLTNPSILFLDEPTSGLDSFMAYNIVEVLRDMAQTGRTIVCTIHQPSSEVFSLFNQLLLMADGRVAYLGKSENAIEYFSSLGLNCPNNYNPSDFYIKQLSVIPGKEVESKQKLNEICDRYLESAYAKTALPLTSNDYINNNNTSADNYRIQTTTKHLVYKTSWFIQFWALLWRATLSAMREPMLTTVRLIQTLILAIVFGLIYWQIDVNQAGIMSINGALFLLLSNITFQNIFGVITTFCIEMPVFLREHNNGMYRVSAYFVSKILAELPSFIMNPVLYVCIFYWMVGLNSDVKVFFMCVLICILVADTACSF</sequence>
<keyword evidence="4 9" id="KW-0812">Transmembrane</keyword>
<dbReference type="SMART" id="SM00382">
    <property type="entry name" value="AAA"/>
    <property type="match status" value="1"/>
</dbReference>
<comment type="subcellular location">
    <subcellularLocation>
        <location evidence="1">Membrane</location>
        <topology evidence="1">Multi-pass membrane protein</topology>
    </subcellularLocation>
</comment>
<dbReference type="GO" id="GO:0005886">
    <property type="term" value="C:plasma membrane"/>
    <property type="evidence" value="ECO:0007669"/>
    <property type="project" value="TreeGrafter"/>
</dbReference>
<keyword evidence="12" id="KW-1185">Reference proteome</keyword>
<dbReference type="CDD" id="cd03213">
    <property type="entry name" value="ABCG_EPDR"/>
    <property type="match status" value="1"/>
</dbReference>
<evidence type="ECO:0000256" key="8">
    <source>
        <dbReference type="ARBA" id="ARBA00023136"/>
    </source>
</evidence>
<evidence type="ECO:0000256" key="2">
    <source>
        <dbReference type="ARBA" id="ARBA00005814"/>
    </source>
</evidence>
<evidence type="ECO:0000313" key="12">
    <source>
        <dbReference type="Proteomes" id="UP000759131"/>
    </source>
</evidence>